<dbReference type="Proteomes" id="UP000298663">
    <property type="component" value="Unassembled WGS sequence"/>
</dbReference>
<feature type="chain" id="PRO_5020800093" evidence="2">
    <location>
        <begin position="18"/>
        <end position="140"/>
    </location>
</feature>
<protein>
    <submittedName>
        <fullName evidence="3">Uncharacterized protein</fullName>
    </submittedName>
</protein>
<gene>
    <name evidence="3" type="ORF">L596_019161</name>
</gene>
<proteinExistence type="predicted"/>
<comment type="caution">
    <text evidence="3">The sequence shown here is derived from an EMBL/GenBank/DDBJ whole genome shotgun (WGS) entry which is preliminary data.</text>
</comment>
<feature type="region of interest" description="Disordered" evidence="1">
    <location>
        <begin position="92"/>
        <end position="120"/>
    </location>
</feature>
<accession>A0A4V6A2A8</accession>
<organism evidence="3 4">
    <name type="scientific">Steinernema carpocapsae</name>
    <name type="common">Entomopathogenic nematode</name>
    <dbReference type="NCBI Taxonomy" id="34508"/>
    <lineage>
        <taxon>Eukaryota</taxon>
        <taxon>Metazoa</taxon>
        <taxon>Ecdysozoa</taxon>
        <taxon>Nematoda</taxon>
        <taxon>Chromadorea</taxon>
        <taxon>Rhabditida</taxon>
        <taxon>Tylenchina</taxon>
        <taxon>Panagrolaimomorpha</taxon>
        <taxon>Strongyloidoidea</taxon>
        <taxon>Steinernematidae</taxon>
        <taxon>Steinernema</taxon>
    </lineage>
</organism>
<feature type="signal peptide" evidence="2">
    <location>
        <begin position="1"/>
        <end position="17"/>
    </location>
</feature>
<evidence type="ECO:0000313" key="4">
    <source>
        <dbReference type="Proteomes" id="UP000298663"/>
    </source>
</evidence>
<reference evidence="3 4" key="2">
    <citation type="journal article" date="2019" name="G3 (Bethesda)">
        <title>Hybrid Assembly of the Genome of the Entomopathogenic Nematode Steinernema carpocapsae Identifies the X-Chromosome.</title>
        <authorList>
            <person name="Serra L."/>
            <person name="Macchietto M."/>
            <person name="Macias-Munoz A."/>
            <person name="McGill C.J."/>
            <person name="Rodriguez I.M."/>
            <person name="Rodriguez B."/>
            <person name="Murad R."/>
            <person name="Mortazavi A."/>
        </authorList>
    </citation>
    <scope>NUCLEOTIDE SEQUENCE [LARGE SCALE GENOMIC DNA]</scope>
    <source>
        <strain evidence="3 4">ALL</strain>
    </source>
</reference>
<evidence type="ECO:0000256" key="1">
    <source>
        <dbReference type="SAM" id="MobiDB-lite"/>
    </source>
</evidence>
<keyword evidence="4" id="KW-1185">Reference proteome</keyword>
<dbReference type="AlphaFoldDB" id="A0A4V6A2A8"/>
<dbReference type="EMBL" id="AZBU02000005">
    <property type="protein sequence ID" value="TKR78345.1"/>
    <property type="molecule type" value="Genomic_DNA"/>
</dbReference>
<name>A0A4V6A2A8_STECR</name>
<evidence type="ECO:0000313" key="3">
    <source>
        <dbReference type="EMBL" id="TKR78345.1"/>
    </source>
</evidence>
<reference evidence="3 4" key="1">
    <citation type="journal article" date="2015" name="Genome Biol.">
        <title>Comparative genomics of Steinernema reveals deeply conserved gene regulatory networks.</title>
        <authorList>
            <person name="Dillman A.R."/>
            <person name="Macchietto M."/>
            <person name="Porter C.F."/>
            <person name="Rogers A."/>
            <person name="Williams B."/>
            <person name="Antoshechkin I."/>
            <person name="Lee M.M."/>
            <person name="Goodwin Z."/>
            <person name="Lu X."/>
            <person name="Lewis E.E."/>
            <person name="Goodrich-Blair H."/>
            <person name="Stock S.P."/>
            <person name="Adams B.J."/>
            <person name="Sternberg P.W."/>
            <person name="Mortazavi A."/>
        </authorList>
    </citation>
    <scope>NUCLEOTIDE SEQUENCE [LARGE SCALE GENOMIC DNA]</scope>
    <source>
        <strain evidence="3 4">ALL</strain>
    </source>
</reference>
<keyword evidence="2" id="KW-0732">Signal</keyword>
<sequence>MKILLVVALRLLSYDTCVPVTEIPLEQTKISLLKTEIPLGQTNIPLKPLAIPISLSSPPFRKSTLGQMGKFPPCQMILDRSCACSISKAVMDGKPAREPTEPDGETTGSAREPVGSARQFASRGIYDSICEEGKKTTFEQ</sequence>
<evidence type="ECO:0000256" key="2">
    <source>
        <dbReference type="SAM" id="SignalP"/>
    </source>
</evidence>